<evidence type="ECO:0000256" key="1">
    <source>
        <dbReference type="SAM" id="Phobius"/>
    </source>
</evidence>
<feature type="transmembrane region" description="Helical" evidence="1">
    <location>
        <begin position="53"/>
        <end position="75"/>
    </location>
</feature>
<organism evidence="2 3">
    <name type="scientific">Echria macrotheca</name>
    <dbReference type="NCBI Taxonomy" id="438768"/>
    <lineage>
        <taxon>Eukaryota</taxon>
        <taxon>Fungi</taxon>
        <taxon>Dikarya</taxon>
        <taxon>Ascomycota</taxon>
        <taxon>Pezizomycotina</taxon>
        <taxon>Sordariomycetes</taxon>
        <taxon>Sordariomycetidae</taxon>
        <taxon>Sordariales</taxon>
        <taxon>Schizotheciaceae</taxon>
        <taxon>Echria</taxon>
    </lineage>
</organism>
<dbReference type="EMBL" id="MU839835">
    <property type="protein sequence ID" value="KAK1754817.1"/>
    <property type="molecule type" value="Genomic_DNA"/>
</dbReference>
<dbReference type="Proteomes" id="UP001239445">
    <property type="component" value="Unassembled WGS sequence"/>
</dbReference>
<evidence type="ECO:0000313" key="3">
    <source>
        <dbReference type="Proteomes" id="UP001239445"/>
    </source>
</evidence>
<keyword evidence="1" id="KW-0812">Transmembrane</keyword>
<reference evidence="2" key="1">
    <citation type="submission" date="2023-06" db="EMBL/GenBank/DDBJ databases">
        <title>Genome-scale phylogeny and comparative genomics of the fungal order Sordariales.</title>
        <authorList>
            <consortium name="Lawrence Berkeley National Laboratory"/>
            <person name="Hensen N."/>
            <person name="Bonometti L."/>
            <person name="Westerberg I."/>
            <person name="Brannstrom I.O."/>
            <person name="Guillou S."/>
            <person name="Cros-Aarteil S."/>
            <person name="Calhoun S."/>
            <person name="Haridas S."/>
            <person name="Kuo A."/>
            <person name="Mondo S."/>
            <person name="Pangilinan J."/>
            <person name="Riley R."/>
            <person name="Labutti K."/>
            <person name="Andreopoulos B."/>
            <person name="Lipzen A."/>
            <person name="Chen C."/>
            <person name="Yanf M."/>
            <person name="Daum C."/>
            <person name="Ng V."/>
            <person name="Clum A."/>
            <person name="Steindorff A."/>
            <person name="Ohm R."/>
            <person name="Martin F."/>
            <person name="Silar P."/>
            <person name="Natvig D."/>
            <person name="Lalanne C."/>
            <person name="Gautier V."/>
            <person name="Ament-Velasquez S.L."/>
            <person name="Kruys A."/>
            <person name="Hutchinson M.I."/>
            <person name="Powell A.J."/>
            <person name="Barry K."/>
            <person name="Miller A.N."/>
            <person name="Grigoriev I.V."/>
            <person name="Debuchy R."/>
            <person name="Gladieux P."/>
            <person name="Thoren M.H."/>
            <person name="Johannesson H."/>
        </authorList>
    </citation>
    <scope>NUCLEOTIDE SEQUENCE</scope>
    <source>
        <strain evidence="2">PSN4</strain>
    </source>
</reference>
<keyword evidence="1" id="KW-0472">Membrane</keyword>
<keyword evidence="1" id="KW-1133">Transmembrane helix</keyword>
<keyword evidence="3" id="KW-1185">Reference proteome</keyword>
<sequence>MFPHGSLIVLVAGVVPGSSIFVTAQDIDTSERRELAPDPDSTQAPAQTSTDSAAPAVIAVVVTVTIFAAIALTYFCCGWRVWKVKPAADVEMVQCCRQVCTHMWPQTYGDPLQAEIRRLERTVLGRRTNARVTYPRTYSEMGIHLPEEPAA</sequence>
<proteinExistence type="predicted"/>
<protein>
    <submittedName>
        <fullName evidence="2">Uncharacterized protein</fullName>
    </submittedName>
</protein>
<dbReference type="AlphaFoldDB" id="A0AAJ0BB84"/>
<evidence type="ECO:0000313" key="2">
    <source>
        <dbReference type="EMBL" id="KAK1754817.1"/>
    </source>
</evidence>
<accession>A0AAJ0BB84</accession>
<gene>
    <name evidence="2" type="ORF">QBC47DRAFT_385030</name>
</gene>
<name>A0AAJ0BB84_9PEZI</name>
<comment type="caution">
    <text evidence="2">The sequence shown here is derived from an EMBL/GenBank/DDBJ whole genome shotgun (WGS) entry which is preliminary data.</text>
</comment>